<name>D9SWM1_CLOC7</name>
<dbReference type="Proteomes" id="UP000002730">
    <property type="component" value="Chromosome"/>
</dbReference>
<reference evidence="1 2" key="1">
    <citation type="submission" date="2010-08" db="EMBL/GenBank/DDBJ databases">
        <title>Complete sequence of Clostridium cellulovorans 743B.</title>
        <authorList>
            <consortium name="US DOE Joint Genome Institute"/>
            <person name="Lucas S."/>
            <person name="Copeland A."/>
            <person name="Lapidus A."/>
            <person name="Cheng J.-F."/>
            <person name="Bruce D."/>
            <person name="Goodwin L."/>
            <person name="Pitluck S."/>
            <person name="Chertkov O."/>
            <person name="Detter J.C."/>
            <person name="Han C."/>
            <person name="Tapia R."/>
            <person name="Land M."/>
            <person name="Hauser L."/>
            <person name="Chang Y.-J."/>
            <person name="Jeffries C."/>
            <person name="Kyrpides N."/>
            <person name="Ivanova N."/>
            <person name="Mikhailova N."/>
            <person name="Hemme C.L."/>
            <person name="Woyke T."/>
        </authorList>
    </citation>
    <scope>NUCLEOTIDE SEQUENCE [LARGE SCALE GENOMIC DNA]</scope>
    <source>
        <strain evidence="2">ATCC 35296 / DSM 3052 / OCM 3 / 743B</strain>
    </source>
</reference>
<dbReference type="KEGG" id="ccb:Clocel_3632"/>
<dbReference type="EMBL" id="CP002160">
    <property type="protein sequence ID" value="ADL53303.1"/>
    <property type="molecule type" value="Genomic_DNA"/>
</dbReference>
<dbReference type="STRING" id="573061.Clocel_3632"/>
<organism evidence="1 2">
    <name type="scientific">Clostridium cellulovorans (strain ATCC 35296 / DSM 3052 / OCM 3 / 743B)</name>
    <dbReference type="NCBI Taxonomy" id="573061"/>
    <lineage>
        <taxon>Bacteria</taxon>
        <taxon>Bacillati</taxon>
        <taxon>Bacillota</taxon>
        <taxon>Clostridia</taxon>
        <taxon>Eubacteriales</taxon>
        <taxon>Clostridiaceae</taxon>
        <taxon>Clostridium</taxon>
    </lineage>
</organism>
<accession>D9SWM1</accession>
<protein>
    <submittedName>
        <fullName evidence="1">Uncharacterized protein</fullName>
    </submittedName>
</protein>
<keyword evidence="2" id="KW-1185">Reference proteome</keyword>
<dbReference type="AlphaFoldDB" id="D9SWM1"/>
<proteinExistence type="predicted"/>
<gene>
    <name evidence="1" type="ordered locus">Clocel_3632</name>
</gene>
<dbReference type="RefSeq" id="WP_013291931.1">
    <property type="nucleotide sequence ID" value="NC_014393.1"/>
</dbReference>
<evidence type="ECO:0000313" key="1">
    <source>
        <dbReference type="EMBL" id="ADL53303.1"/>
    </source>
</evidence>
<sequence length="409" mass="47832">MESEKYLLYRYNSFFKKITDGTLLRVGSREMIIKEHSIPYEAIVTTIEKLQRPVLVSDMGLLSKEEITIIKFLIKVKVVALSEIEYEKSNTFHYLLRNYDDFNKMQEQLSKVQLEVILPRKEKKQADFIGDIGSAFEEKRKFYLDYSENKEKRFLLLVATSLEDIEEILSSNVYKEYERIILFTTFLKENYITEFKDVEKLKVLLEKILKNEKSEKDDCIDKKLLTFMMNYVFILIMDQCSEHQKFNNSFLINKSLEVKNNSFNGLVFNKEIFSLSIDESLKALPKEDKKYYINEFIKVSKNLLDLKFNYEFSKEDYLNVVTTEVKIQGKQIKAQYKEEALVGAAEGSIKLALKEIFLAYGINVKPLMGTQEVEEYINEVESAGKPVDSIKVFDDMGIFQKTGIILVEV</sequence>
<dbReference type="HOGENOM" id="CLU_672123_0_0_9"/>
<evidence type="ECO:0000313" key="2">
    <source>
        <dbReference type="Proteomes" id="UP000002730"/>
    </source>
</evidence>